<protein>
    <recommendedName>
        <fullName evidence="5 11">2-dehydropantoate 2-reductase</fullName>
        <ecNumber evidence="4 11">1.1.1.169</ecNumber>
    </recommendedName>
    <alternativeName>
        <fullName evidence="9 11">Ketopantoate reductase</fullName>
    </alternativeName>
</protein>
<comment type="catalytic activity">
    <reaction evidence="10 11">
        <text>(R)-pantoate + NADP(+) = 2-dehydropantoate + NADPH + H(+)</text>
        <dbReference type="Rhea" id="RHEA:16233"/>
        <dbReference type="ChEBI" id="CHEBI:11561"/>
        <dbReference type="ChEBI" id="CHEBI:15378"/>
        <dbReference type="ChEBI" id="CHEBI:15980"/>
        <dbReference type="ChEBI" id="CHEBI:57783"/>
        <dbReference type="ChEBI" id="CHEBI:58349"/>
        <dbReference type="EC" id="1.1.1.169"/>
    </reaction>
</comment>
<dbReference type="SUPFAM" id="SSF51735">
    <property type="entry name" value="NAD(P)-binding Rossmann-fold domains"/>
    <property type="match status" value="1"/>
</dbReference>
<dbReference type="InterPro" id="IPR013332">
    <property type="entry name" value="KPR_N"/>
</dbReference>
<evidence type="ECO:0000256" key="2">
    <source>
        <dbReference type="ARBA" id="ARBA00004994"/>
    </source>
</evidence>
<feature type="domain" description="Ketopantoate reductase N-terminal" evidence="12">
    <location>
        <begin position="3"/>
        <end position="147"/>
    </location>
</feature>
<evidence type="ECO:0000259" key="13">
    <source>
        <dbReference type="Pfam" id="PF08546"/>
    </source>
</evidence>
<evidence type="ECO:0000313" key="15">
    <source>
        <dbReference type="Proteomes" id="UP000743899"/>
    </source>
</evidence>
<dbReference type="Gene3D" id="1.10.1040.10">
    <property type="entry name" value="N-(1-d-carboxylethyl)-l-norvaline Dehydrogenase, domain 2"/>
    <property type="match status" value="1"/>
</dbReference>
<dbReference type="PANTHER" id="PTHR43765:SF2">
    <property type="entry name" value="2-DEHYDROPANTOATE 2-REDUCTASE"/>
    <property type="match status" value="1"/>
</dbReference>
<keyword evidence="6 11" id="KW-0566">Pantothenate biosynthesis</keyword>
<dbReference type="PROSITE" id="PS51257">
    <property type="entry name" value="PROKAR_LIPOPROTEIN"/>
    <property type="match status" value="1"/>
</dbReference>
<evidence type="ECO:0000256" key="8">
    <source>
        <dbReference type="ARBA" id="ARBA00023002"/>
    </source>
</evidence>
<sequence length="295" mass="33384">MKIGIIGGGSIGLLFSCYLSKYHEVTVYCRTDSQVEQINRHGVNLKKKNEQQNFPIQASVSTALEPADLYIICVKQYHLNNVIPVLQQTDKNAILLFLQNGIGHLPELKKLAHECILLGVVEHGAMKEGNTTVRHTGQGLTRISEYKGIENNVHTVREILSMEEFPFVIEADYMKMLENKLLANAVINPLTAILNIKNGELLFNPFFNQLFQKFFQEVANVLQIVDQQSALQYLETICKNTAENESSMLRDIKLNNRIEIDGIITPLINKAEEKNIQIPLLYAAYETLRGRTGDR</sequence>
<accession>A0ABW9ZYC5</accession>
<keyword evidence="15" id="KW-1185">Reference proteome</keyword>
<dbReference type="InterPro" id="IPR013328">
    <property type="entry name" value="6PGD_dom2"/>
</dbReference>
<dbReference type="Pfam" id="PF02558">
    <property type="entry name" value="ApbA"/>
    <property type="match status" value="1"/>
</dbReference>
<dbReference type="RefSeq" id="WP_161919020.1">
    <property type="nucleotide sequence ID" value="NZ_JAACYS010000001.1"/>
</dbReference>
<dbReference type="NCBIfam" id="NF005093">
    <property type="entry name" value="PRK06522.2-4"/>
    <property type="match status" value="1"/>
</dbReference>
<evidence type="ECO:0000256" key="9">
    <source>
        <dbReference type="ARBA" id="ARBA00032024"/>
    </source>
</evidence>
<comment type="caution">
    <text evidence="14">The sequence shown here is derived from an EMBL/GenBank/DDBJ whole genome shotgun (WGS) entry which is preliminary data.</text>
</comment>
<dbReference type="InterPro" id="IPR003710">
    <property type="entry name" value="ApbA"/>
</dbReference>
<name>A0ABW9ZYC5_9BACI</name>
<dbReference type="SUPFAM" id="SSF48179">
    <property type="entry name" value="6-phosphogluconate dehydrogenase C-terminal domain-like"/>
    <property type="match status" value="1"/>
</dbReference>
<reference evidence="14 15" key="1">
    <citation type="submission" date="2020-01" db="EMBL/GenBank/DDBJ databases">
        <title>A novel Bacillus sp. from Pasinler.</title>
        <authorList>
            <person name="Adiguzel A."/>
            <person name="Ay H."/>
            <person name="Baltaci M.O."/>
        </authorList>
    </citation>
    <scope>NUCLEOTIDE SEQUENCE [LARGE SCALE GENOMIC DNA]</scope>
    <source>
        <strain evidence="14 15">P1</strain>
    </source>
</reference>
<dbReference type="NCBIfam" id="TIGR00745">
    <property type="entry name" value="apbA_panE"/>
    <property type="match status" value="1"/>
</dbReference>
<comment type="pathway">
    <text evidence="2 11">Cofactor biosynthesis; (R)-pantothenate biosynthesis; (R)-pantoate from 3-methyl-2-oxobutanoate: step 2/2.</text>
</comment>
<evidence type="ECO:0000256" key="4">
    <source>
        <dbReference type="ARBA" id="ARBA00013014"/>
    </source>
</evidence>
<keyword evidence="8 11" id="KW-0560">Oxidoreductase</keyword>
<dbReference type="InterPro" id="IPR036291">
    <property type="entry name" value="NAD(P)-bd_dom_sf"/>
</dbReference>
<dbReference type="GO" id="GO:0008677">
    <property type="term" value="F:2-dehydropantoate 2-reductase activity"/>
    <property type="evidence" value="ECO:0007669"/>
    <property type="project" value="UniProtKB-EC"/>
</dbReference>
<dbReference type="InterPro" id="IPR013752">
    <property type="entry name" value="KPA_reductase"/>
</dbReference>
<dbReference type="Pfam" id="PF08546">
    <property type="entry name" value="ApbA_C"/>
    <property type="match status" value="1"/>
</dbReference>
<dbReference type="InterPro" id="IPR008927">
    <property type="entry name" value="6-PGluconate_DH-like_C_sf"/>
</dbReference>
<dbReference type="PANTHER" id="PTHR43765">
    <property type="entry name" value="2-DEHYDROPANTOATE 2-REDUCTASE-RELATED"/>
    <property type="match status" value="1"/>
</dbReference>
<dbReference type="InterPro" id="IPR050838">
    <property type="entry name" value="Ketopantoate_reductase"/>
</dbReference>
<keyword evidence="7 11" id="KW-0521">NADP</keyword>
<dbReference type="EC" id="1.1.1.169" evidence="4 11"/>
<evidence type="ECO:0000256" key="10">
    <source>
        <dbReference type="ARBA" id="ARBA00048793"/>
    </source>
</evidence>
<evidence type="ECO:0000256" key="5">
    <source>
        <dbReference type="ARBA" id="ARBA00019465"/>
    </source>
</evidence>
<evidence type="ECO:0000256" key="11">
    <source>
        <dbReference type="RuleBase" id="RU362068"/>
    </source>
</evidence>
<dbReference type="Proteomes" id="UP000743899">
    <property type="component" value="Unassembled WGS sequence"/>
</dbReference>
<gene>
    <name evidence="14" type="ORF">GW534_00140</name>
</gene>
<evidence type="ECO:0000256" key="7">
    <source>
        <dbReference type="ARBA" id="ARBA00022857"/>
    </source>
</evidence>
<dbReference type="EMBL" id="JAACYS010000001">
    <property type="protein sequence ID" value="NCU16183.1"/>
    <property type="molecule type" value="Genomic_DNA"/>
</dbReference>
<evidence type="ECO:0000259" key="12">
    <source>
        <dbReference type="Pfam" id="PF02558"/>
    </source>
</evidence>
<evidence type="ECO:0000256" key="6">
    <source>
        <dbReference type="ARBA" id="ARBA00022655"/>
    </source>
</evidence>
<proteinExistence type="inferred from homology"/>
<evidence type="ECO:0000256" key="1">
    <source>
        <dbReference type="ARBA" id="ARBA00002919"/>
    </source>
</evidence>
<feature type="domain" description="Ketopantoate reductase C-terminal" evidence="13">
    <location>
        <begin position="173"/>
        <end position="290"/>
    </location>
</feature>
<evidence type="ECO:0000313" key="14">
    <source>
        <dbReference type="EMBL" id="NCU16183.1"/>
    </source>
</evidence>
<organism evidence="14 15">
    <name type="scientific">Pallidibacillus pasinlerensis</name>
    <dbReference type="NCBI Taxonomy" id="2703818"/>
    <lineage>
        <taxon>Bacteria</taxon>
        <taxon>Bacillati</taxon>
        <taxon>Bacillota</taxon>
        <taxon>Bacilli</taxon>
        <taxon>Bacillales</taxon>
        <taxon>Bacillaceae</taxon>
        <taxon>Pallidibacillus</taxon>
    </lineage>
</organism>
<dbReference type="Gene3D" id="3.40.50.720">
    <property type="entry name" value="NAD(P)-binding Rossmann-like Domain"/>
    <property type="match status" value="1"/>
</dbReference>
<evidence type="ECO:0000256" key="3">
    <source>
        <dbReference type="ARBA" id="ARBA00007870"/>
    </source>
</evidence>
<comment type="function">
    <text evidence="1 11">Catalyzes the NADPH-dependent reduction of ketopantoate into pantoic acid.</text>
</comment>
<comment type="similarity">
    <text evidence="3 11">Belongs to the ketopantoate reductase family.</text>
</comment>